<dbReference type="STRING" id="63057.A0A2P5EQK5"/>
<dbReference type="SUPFAM" id="SSF48403">
    <property type="entry name" value="Ankyrin repeat"/>
    <property type="match status" value="1"/>
</dbReference>
<reference evidence="3" key="1">
    <citation type="submission" date="2016-06" db="EMBL/GenBank/DDBJ databases">
        <title>Parallel loss of symbiosis genes in relatives of nitrogen-fixing non-legume Parasponia.</title>
        <authorList>
            <person name="Van Velzen R."/>
            <person name="Holmer R."/>
            <person name="Bu F."/>
            <person name="Rutten L."/>
            <person name="Van Zeijl A."/>
            <person name="Liu W."/>
            <person name="Santuari L."/>
            <person name="Cao Q."/>
            <person name="Sharma T."/>
            <person name="Shen D."/>
            <person name="Roswanjaya Y."/>
            <person name="Wardhani T."/>
            <person name="Kalhor M.S."/>
            <person name="Jansen J."/>
            <person name="Van den Hoogen J."/>
            <person name="Gungor B."/>
            <person name="Hartog M."/>
            <person name="Hontelez J."/>
            <person name="Verver J."/>
            <person name="Yang W.-C."/>
            <person name="Schijlen E."/>
            <person name="Repin R."/>
            <person name="Schilthuizen M."/>
            <person name="Schranz E."/>
            <person name="Heidstra R."/>
            <person name="Miyata K."/>
            <person name="Fedorova E."/>
            <person name="Kohlen W."/>
            <person name="Bisseling T."/>
            <person name="Smit S."/>
            <person name="Geurts R."/>
        </authorList>
    </citation>
    <scope>NUCLEOTIDE SEQUENCE [LARGE SCALE GENOMIC DNA]</scope>
    <source>
        <strain evidence="3">cv. RG33-2</strain>
    </source>
</reference>
<gene>
    <name evidence="2" type="ORF">TorRG33x02_163730</name>
</gene>
<dbReference type="Pfam" id="PF12796">
    <property type="entry name" value="Ank_2"/>
    <property type="match status" value="2"/>
</dbReference>
<protein>
    <submittedName>
        <fullName evidence="2">Protein accelerated cell death</fullName>
    </submittedName>
</protein>
<dbReference type="OrthoDB" id="1847170at2759"/>
<evidence type="ECO:0000313" key="3">
    <source>
        <dbReference type="Proteomes" id="UP000237000"/>
    </source>
</evidence>
<dbReference type="PANTHER" id="PTHR24121:SF21">
    <property type="entry name" value="ANKYRIN REPEAT FAMILY PROTEIN"/>
    <property type="match status" value="1"/>
</dbReference>
<organism evidence="2 3">
    <name type="scientific">Trema orientale</name>
    <name type="common">Charcoal tree</name>
    <name type="synonym">Celtis orientalis</name>
    <dbReference type="NCBI Taxonomy" id="63057"/>
    <lineage>
        <taxon>Eukaryota</taxon>
        <taxon>Viridiplantae</taxon>
        <taxon>Streptophyta</taxon>
        <taxon>Embryophyta</taxon>
        <taxon>Tracheophyta</taxon>
        <taxon>Spermatophyta</taxon>
        <taxon>Magnoliopsida</taxon>
        <taxon>eudicotyledons</taxon>
        <taxon>Gunneridae</taxon>
        <taxon>Pentapetalae</taxon>
        <taxon>rosids</taxon>
        <taxon>fabids</taxon>
        <taxon>Rosales</taxon>
        <taxon>Cannabaceae</taxon>
        <taxon>Trema</taxon>
    </lineage>
</organism>
<keyword evidence="1" id="KW-0040">ANK repeat</keyword>
<keyword evidence="3" id="KW-1185">Reference proteome</keyword>
<dbReference type="InParanoid" id="A0A2P5EQK5"/>
<dbReference type="PANTHER" id="PTHR24121">
    <property type="entry name" value="NO MECHANORECEPTOR POTENTIAL C, ISOFORM D-RELATED"/>
    <property type="match status" value="1"/>
</dbReference>
<name>A0A2P5EQK5_TREOI</name>
<dbReference type="SMART" id="SM00248">
    <property type="entry name" value="ANK"/>
    <property type="match status" value="4"/>
</dbReference>
<dbReference type="InterPro" id="IPR036770">
    <property type="entry name" value="Ankyrin_rpt-contain_sf"/>
</dbReference>
<evidence type="ECO:0000256" key="1">
    <source>
        <dbReference type="PROSITE-ProRule" id="PRU00023"/>
    </source>
</evidence>
<dbReference type="InterPro" id="IPR002110">
    <property type="entry name" value="Ankyrin_rpt"/>
</dbReference>
<feature type="repeat" description="ANK" evidence="1">
    <location>
        <begin position="97"/>
        <end position="118"/>
    </location>
</feature>
<dbReference type="Proteomes" id="UP000237000">
    <property type="component" value="Unassembled WGS sequence"/>
</dbReference>
<accession>A0A2P5EQK5</accession>
<dbReference type="PROSITE" id="PS50088">
    <property type="entry name" value="ANK_REPEAT"/>
    <property type="match status" value="2"/>
</dbReference>
<comment type="caution">
    <text evidence="2">The sequence shown here is derived from an EMBL/GenBank/DDBJ whole genome shotgun (WGS) entry which is preliminary data.</text>
</comment>
<feature type="repeat" description="ANK" evidence="1">
    <location>
        <begin position="175"/>
        <end position="207"/>
    </location>
</feature>
<dbReference type="EMBL" id="JXTC01000112">
    <property type="protein sequence ID" value="PON87828.1"/>
    <property type="molecule type" value="Genomic_DNA"/>
</dbReference>
<evidence type="ECO:0000313" key="2">
    <source>
        <dbReference type="EMBL" id="PON87828.1"/>
    </source>
</evidence>
<sequence>MSGFEGEPRMVPRNLLNNDIIMYIIANRGYQIPTGNTDHSNETTPSQLPFMHHNNVAAKYFPYAEVYRAAETGDVALFQKSLEDLELSQLIGLASPRGETVLHIATRSGHDELVRVMLGRHDLSGLVVTKNLHGNIPLQVAASAGHLSTTKILVFTAKEQAEGFLKTVLWSQNEENNTALHLALRNRHEEVASFLFEAEDDREVADCLNRENETPLLMSAQAGYEALFQLMMKKKPDDFPGDRSADQAAPESVYMSQIVHAAVGAKSRAFSLRPSVIHLLAHSNASTTNWLKQGAKVSLWGFKPLSERRGEV</sequence>
<proteinExistence type="predicted"/>
<dbReference type="AlphaFoldDB" id="A0A2P5EQK5"/>
<dbReference type="Gene3D" id="1.25.40.20">
    <property type="entry name" value="Ankyrin repeat-containing domain"/>
    <property type="match status" value="2"/>
</dbReference>
<dbReference type="PROSITE" id="PS50297">
    <property type="entry name" value="ANK_REP_REGION"/>
    <property type="match status" value="1"/>
</dbReference>